<dbReference type="GO" id="GO:0005737">
    <property type="term" value="C:cytoplasm"/>
    <property type="evidence" value="ECO:0007669"/>
    <property type="project" value="TreeGrafter"/>
</dbReference>
<dbReference type="Pfam" id="PF00621">
    <property type="entry name" value="RhoGEF"/>
    <property type="match status" value="1"/>
</dbReference>
<dbReference type="InterPro" id="IPR035899">
    <property type="entry name" value="DBL_dom_sf"/>
</dbReference>
<dbReference type="Gene3D" id="1.20.900.10">
    <property type="entry name" value="Dbl homology (DH) domain"/>
    <property type="match status" value="1"/>
</dbReference>
<dbReference type="GO" id="GO:0005085">
    <property type="term" value="F:guanyl-nucleotide exchange factor activity"/>
    <property type="evidence" value="ECO:0007669"/>
    <property type="project" value="InterPro"/>
</dbReference>
<feature type="domain" description="DH" evidence="2">
    <location>
        <begin position="23"/>
        <end position="105"/>
    </location>
</feature>
<dbReference type="PANTHER" id="PTHR22834:SF9">
    <property type="entry name" value="RHO GUANINE NUCLEOTIDE EXCHANGE FACTOR 37"/>
    <property type="match status" value="1"/>
</dbReference>
<sequence length="105" mass="11793">HRRGWWPEPGGRSAGPASGREHSQRLAVEELITTEASYVHNLQLCVSDVRAHLQEKQLPDLDLEGLFSNTDDILQVSRRFLEGLEATANQESEQLLCISNFPVIN</sequence>
<name>A0A8B9PTU2_APTOW</name>
<dbReference type="Proteomes" id="UP000694424">
    <property type="component" value="Unplaced"/>
</dbReference>
<dbReference type="PROSITE" id="PS50010">
    <property type="entry name" value="DH_2"/>
    <property type="match status" value="1"/>
</dbReference>
<evidence type="ECO:0000313" key="3">
    <source>
        <dbReference type="Ensembl" id="ENSAOWP00000015390.1"/>
    </source>
</evidence>
<protein>
    <submittedName>
        <fullName evidence="3">Rho guanine nucleotide exchange factor 37</fullName>
    </submittedName>
</protein>
<evidence type="ECO:0000259" key="2">
    <source>
        <dbReference type="PROSITE" id="PS50010"/>
    </source>
</evidence>
<dbReference type="PANTHER" id="PTHR22834">
    <property type="entry name" value="NUCLEAR FUSION PROTEIN FUS2"/>
    <property type="match status" value="1"/>
</dbReference>
<keyword evidence="4" id="KW-1185">Reference proteome</keyword>
<organism evidence="3 4">
    <name type="scientific">Apteryx owenii</name>
    <name type="common">Little spotted kiwi</name>
    <dbReference type="NCBI Taxonomy" id="8824"/>
    <lineage>
        <taxon>Eukaryota</taxon>
        <taxon>Metazoa</taxon>
        <taxon>Chordata</taxon>
        <taxon>Craniata</taxon>
        <taxon>Vertebrata</taxon>
        <taxon>Euteleostomi</taxon>
        <taxon>Archelosauria</taxon>
        <taxon>Archosauria</taxon>
        <taxon>Dinosauria</taxon>
        <taxon>Saurischia</taxon>
        <taxon>Theropoda</taxon>
        <taxon>Coelurosauria</taxon>
        <taxon>Aves</taxon>
        <taxon>Palaeognathae</taxon>
        <taxon>Apterygiformes</taxon>
        <taxon>Apterygidae</taxon>
        <taxon>Apteryx</taxon>
    </lineage>
</organism>
<dbReference type="InterPro" id="IPR000219">
    <property type="entry name" value="DH_dom"/>
</dbReference>
<proteinExistence type="predicted"/>
<evidence type="ECO:0000256" key="1">
    <source>
        <dbReference type="SAM" id="MobiDB-lite"/>
    </source>
</evidence>
<dbReference type="InterPro" id="IPR051492">
    <property type="entry name" value="Dynamin-Rho_GEF"/>
</dbReference>
<evidence type="ECO:0000313" key="4">
    <source>
        <dbReference type="Proteomes" id="UP000694424"/>
    </source>
</evidence>
<accession>A0A8B9PTU2</accession>
<reference evidence="3" key="2">
    <citation type="submission" date="2025-09" db="UniProtKB">
        <authorList>
            <consortium name="Ensembl"/>
        </authorList>
    </citation>
    <scope>IDENTIFICATION</scope>
</reference>
<dbReference type="Ensembl" id="ENSAOWT00000017479.1">
    <property type="protein sequence ID" value="ENSAOWP00000015390.1"/>
    <property type="gene ID" value="ENSAOWG00000010429.1"/>
</dbReference>
<reference evidence="3" key="1">
    <citation type="submission" date="2025-08" db="UniProtKB">
        <authorList>
            <consortium name="Ensembl"/>
        </authorList>
    </citation>
    <scope>IDENTIFICATION</scope>
</reference>
<dbReference type="SUPFAM" id="SSF48065">
    <property type="entry name" value="DBL homology domain (DH-domain)"/>
    <property type="match status" value="1"/>
</dbReference>
<feature type="region of interest" description="Disordered" evidence="1">
    <location>
        <begin position="1"/>
        <end position="23"/>
    </location>
</feature>
<dbReference type="AlphaFoldDB" id="A0A8B9PTU2"/>